<feature type="non-terminal residue" evidence="2">
    <location>
        <position position="55"/>
    </location>
</feature>
<sequence>PILHKYKFNLEEVNVTNGVHPVDVTLPVTSIDNARLNIQLKEDECESCEPTTNPS</sequence>
<dbReference type="AlphaFoldDB" id="A0A834IFF9"/>
<dbReference type="Gene3D" id="3.10.20.90">
    <property type="entry name" value="Phosphatidylinositol 3-kinase Catalytic Subunit, Chain A, domain 1"/>
    <property type="match status" value="1"/>
</dbReference>
<dbReference type="InterPro" id="IPR029071">
    <property type="entry name" value="Ubiquitin-like_domsf"/>
</dbReference>
<gene>
    <name evidence="2" type="ORF">GWI33_009442</name>
    <name evidence="1" type="ORF">GWI33_009621</name>
</gene>
<organism evidence="2 3">
    <name type="scientific">Rhynchophorus ferrugineus</name>
    <name type="common">Red palm weevil</name>
    <name type="synonym">Curculio ferrugineus</name>
    <dbReference type="NCBI Taxonomy" id="354439"/>
    <lineage>
        <taxon>Eukaryota</taxon>
        <taxon>Metazoa</taxon>
        <taxon>Ecdysozoa</taxon>
        <taxon>Arthropoda</taxon>
        <taxon>Hexapoda</taxon>
        <taxon>Insecta</taxon>
        <taxon>Pterygota</taxon>
        <taxon>Neoptera</taxon>
        <taxon>Endopterygota</taxon>
        <taxon>Coleoptera</taxon>
        <taxon>Polyphaga</taxon>
        <taxon>Cucujiformia</taxon>
        <taxon>Curculionidae</taxon>
        <taxon>Dryophthorinae</taxon>
        <taxon>Rhynchophorus</taxon>
    </lineage>
</organism>
<evidence type="ECO:0000313" key="3">
    <source>
        <dbReference type="Proteomes" id="UP000625711"/>
    </source>
</evidence>
<accession>A0A834IFF9</accession>
<name>A0A834IFF9_RHYFE</name>
<keyword evidence="3" id="KW-1185">Reference proteome</keyword>
<proteinExistence type="predicted"/>
<dbReference type="Proteomes" id="UP000625711">
    <property type="component" value="Unassembled WGS sequence"/>
</dbReference>
<evidence type="ECO:0000313" key="1">
    <source>
        <dbReference type="EMBL" id="KAF7276951.1"/>
    </source>
</evidence>
<reference evidence="2" key="1">
    <citation type="submission" date="2020-08" db="EMBL/GenBank/DDBJ databases">
        <title>Genome sequencing and assembly of the red palm weevil Rhynchophorus ferrugineus.</title>
        <authorList>
            <person name="Dias G.B."/>
            <person name="Bergman C.M."/>
            <person name="Manee M."/>
        </authorList>
    </citation>
    <scope>NUCLEOTIDE SEQUENCE</scope>
    <source>
        <strain evidence="2">AA-2017</strain>
        <tissue evidence="2">Whole larva</tissue>
    </source>
</reference>
<dbReference type="EMBL" id="JAACXV010004906">
    <property type="protein sequence ID" value="KAF7276951.1"/>
    <property type="molecule type" value="Genomic_DNA"/>
</dbReference>
<feature type="non-terminal residue" evidence="2">
    <location>
        <position position="1"/>
    </location>
</feature>
<dbReference type="EMBL" id="JAACXV010004142">
    <property type="protein sequence ID" value="KAF7277105.1"/>
    <property type="molecule type" value="Genomic_DNA"/>
</dbReference>
<protein>
    <submittedName>
        <fullName evidence="2">Uncharacterized protein</fullName>
    </submittedName>
</protein>
<evidence type="ECO:0000313" key="2">
    <source>
        <dbReference type="EMBL" id="KAF7277105.1"/>
    </source>
</evidence>
<dbReference type="SUPFAM" id="SSF54236">
    <property type="entry name" value="Ubiquitin-like"/>
    <property type="match status" value="1"/>
</dbReference>
<comment type="caution">
    <text evidence="2">The sequence shown here is derived from an EMBL/GenBank/DDBJ whole genome shotgun (WGS) entry which is preliminary data.</text>
</comment>